<evidence type="ECO:0000259" key="2">
    <source>
        <dbReference type="Pfam" id="PF15025"/>
    </source>
</evidence>
<name>A0AAD9NJW8_RIDPI</name>
<dbReference type="Pfam" id="PF22833">
    <property type="entry name" value="C5orf34_2nd"/>
    <property type="match status" value="1"/>
</dbReference>
<accession>A0AAD9NJW8</accession>
<evidence type="ECO:0000259" key="4">
    <source>
        <dbReference type="Pfam" id="PF22834"/>
    </source>
</evidence>
<organism evidence="5 6">
    <name type="scientific">Ridgeia piscesae</name>
    <name type="common">Tubeworm</name>
    <dbReference type="NCBI Taxonomy" id="27915"/>
    <lineage>
        <taxon>Eukaryota</taxon>
        <taxon>Metazoa</taxon>
        <taxon>Spiralia</taxon>
        <taxon>Lophotrochozoa</taxon>
        <taxon>Annelida</taxon>
        <taxon>Polychaeta</taxon>
        <taxon>Sedentaria</taxon>
        <taxon>Canalipalpata</taxon>
        <taxon>Sabellida</taxon>
        <taxon>Siboglinidae</taxon>
        <taxon>Ridgeia</taxon>
    </lineage>
</organism>
<evidence type="ECO:0000259" key="3">
    <source>
        <dbReference type="Pfam" id="PF22833"/>
    </source>
</evidence>
<dbReference type="InterPro" id="IPR027865">
    <property type="entry name" value="C5orf34-like_C"/>
</dbReference>
<feature type="domain" description="C5orf34-like second" evidence="3">
    <location>
        <begin position="72"/>
        <end position="163"/>
    </location>
</feature>
<reference evidence="5" key="1">
    <citation type="journal article" date="2023" name="Mol. Biol. Evol.">
        <title>Third-Generation Sequencing Reveals the Adaptive Role of the Epigenome in Three Deep-Sea Polychaetes.</title>
        <authorList>
            <person name="Perez M."/>
            <person name="Aroh O."/>
            <person name="Sun Y."/>
            <person name="Lan Y."/>
            <person name="Juniper S.K."/>
            <person name="Young C.R."/>
            <person name="Angers B."/>
            <person name="Qian P.Y."/>
        </authorList>
    </citation>
    <scope>NUCLEOTIDE SEQUENCE</scope>
    <source>
        <strain evidence="5">R07B-5</strain>
    </source>
</reference>
<dbReference type="Pfam" id="PF15016">
    <property type="entry name" value="C5orf34_C"/>
    <property type="match status" value="1"/>
</dbReference>
<dbReference type="InterPro" id="IPR027830">
    <property type="entry name" value="C5orf34-like_N"/>
</dbReference>
<comment type="caution">
    <text evidence="5">The sequence shown here is derived from an EMBL/GenBank/DDBJ whole genome shotgun (WGS) entry which is preliminary data.</text>
</comment>
<evidence type="ECO:0000313" key="6">
    <source>
        <dbReference type="Proteomes" id="UP001209878"/>
    </source>
</evidence>
<dbReference type="InterPro" id="IPR053901">
    <property type="entry name" value="C5orf34-like"/>
</dbReference>
<dbReference type="PANTHER" id="PTHR34531">
    <property type="entry name" value="ZGC:153352"/>
    <property type="match status" value="1"/>
</dbReference>
<dbReference type="Pfam" id="PF15025">
    <property type="entry name" value="C5orf34-like_N"/>
    <property type="match status" value="1"/>
</dbReference>
<dbReference type="Pfam" id="PF22834">
    <property type="entry name" value="Polo_box_4"/>
    <property type="match status" value="1"/>
</dbReference>
<gene>
    <name evidence="5" type="ORF">NP493_1116g00002</name>
</gene>
<evidence type="ECO:0000313" key="5">
    <source>
        <dbReference type="EMBL" id="KAK2170996.1"/>
    </source>
</evidence>
<dbReference type="InterPro" id="IPR053900">
    <property type="entry name" value="C5orf34-like_dom"/>
</dbReference>
<dbReference type="PANTHER" id="PTHR34531:SF1">
    <property type="entry name" value="CHROMOSOME 5 OPEN READING FRAME 34"/>
    <property type="match status" value="1"/>
</dbReference>
<feature type="domain" description="C5orf34-like C-terminal" evidence="1">
    <location>
        <begin position="375"/>
        <end position="476"/>
    </location>
</feature>
<sequence>MATIQQRSRFVTSSYRDKLKAALDFRNMFASRPYLCDVSLDTGDTVCLYTDIVEVAWPVTLTSGQLETRPDHSLRLTSVDEWAQVILAPTGQHFTVKFLCALDKVIAWQPRWTGSEGELPGRGGDCGDKAGDTDSGPGRTYVWTTQHHSVADYPDHWHHPVELLLSYVSMATNDDESLASHCLTNKTENKNLAAGTRDRESSEVITSLVENRKTNKLVPCVVTRLPQALPLNCTAQQLHRWRNDDATVPSGGSEVYYGGRLKVVCSQGVIYRLLRSVPSAIEVYPGDDSVLRSTGMTAVFFKHFLHRNDKVEERMYSVDSPPPHVPGLPYPIARLLSTATRFMRQVQGENLQLLPADVAVCWQTKHIDLVPPLASVLLEECDIPNVGRFTAHSSGHVRIVFTDRTCLDMFADFQHRLATCQQHSDTEVPKVTSEWTELPKGVCRLLLPTGHYHMVQVVNPGIYTKYVAAAMDWAGWVNSSPSERYMYYKDSLYDTDKRATVDSELKKIRCFNYLLETGHTDHIRHNTPTVTMATTTNDQSQCNQAQEVNFDLIQDVLRKTSAAVQDLGQFLTLARETSQVRHGSVDRV</sequence>
<dbReference type="Proteomes" id="UP001209878">
    <property type="component" value="Unassembled WGS sequence"/>
</dbReference>
<evidence type="ECO:0000259" key="1">
    <source>
        <dbReference type="Pfam" id="PF15016"/>
    </source>
</evidence>
<protein>
    <recommendedName>
        <fullName evidence="7">DUF4520 domain-containing protein</fullName>
    </recommendedName>
</protein>
<proteinExistence type="predicted"/>
<dbReference type="InterPro" id="IPR053899">
    <property type="entry name" value="C5orf34-like_2nd"/>
</dbReference>
<evidence type="ECO:0008006" key="7">
    <source>
        <dbReference type="Google" id="ProtNLM"/>
    </source>
</evidence>
<feature type="domain" description="C5orf34-like N-terminal" evidence="2">
    <location>
        <begin position="2"/>
        <end position="27"/>
    </location>
</feature>
<dbReference type="EMBL" id="JAODUO010001116">
    <property type="protein sequence ID" value="KAK2170996.1"/>
    <property type="molecule type" value="Genomic_DNA"/>
</dbReference>
<feature type="domain" description="C5orf34-like" evidence="4">
    <location>
        <begin position="261"/>
        <end position="343"/>
    </location>
</feature>
<keyword evidence="6" id="KW-1185">Reference proteome</keyword>
<dbReference type="AlphaFoldDB" id="A0AAD9NJW8"/>